<keyword evidence="3" id="KW-1185">Reference proteome</keyword>
<dbReference type="EMBL" id="CAJHJT010000012">
    <property type="protein sequence ID" value="CAD6999562.1"/>
    <property type="molecule type" value="Genomic_DNA"/>
</dbReference>
<evidence type="ECO:0000256" key="1">
    <source>
        <dbReference type="SAM" id="MobiDB-lite"/>
    </source>
</evidence>
<feature type="compositionally biased region" description="Basic and acidic residues" evidence="1">
    <location>
        <begin position="23"/>
        <end position="46"/>
    </location>
</feature>
<evidence type="ECO:0000313" key="2">
    <source>
        <dbReference type="EMBL" id="CAD6999562.1"/>
    </source>
</evidence>
<gene>
    <name evidence="2" type="ORF">CCAP1982_LOCUS8087</name>
</gene>
<reference evidence="2" key="1">
    <citation type="submission" date="2020-11" db="EMBL/GenBank/DDBJ databases">
        <authorList>
            <person name="Whitehead M."/>
        </authorList>
    </citation>
    <scope>NUCLEOTIDE SEQUENCE</scope>
    <source>
        <strain evidence="2">EGII</strain>
    </source>
</reference>
<organism evidence="2 3">
    <name type="scientific">Ceratitis capitata</name>
    <name type="common">Mediterranean fruit fly</name>
    <name type="synonym">Tephritis capitata</name>
    <dbReference type="NCBI Taxonomy" id="7213"/>
    <lineage>
        <taxon>Eukaryota</taxon>
        <taxon>Metazoa</taxon>
        <taxon>Ecdysozoa</taxon>
        <taxon>Arthropoda</taxon>
        <taxon>Hexapoda</taxon>
        <taxon>Insecta</taxon>
        <taxon>Pterygota</taxon>
        <taxon>Neoptera</taxon>
        <taxon>Endopterygota</taxon>
        <taxon>Diptera</taxon>
        <taxon>Brachycera</taxon>
        <taxon>Muscomorpha</taxon>
        <taxon>Tephritoidea</taxon>
        <taxon>Tephritidae</taxon>
        <taxon>Ceratitis</taxon>
        <taxon>Ceratitis</taxon>
    </lineage>
</organism>
<protein>
    <submittedName>
        <fullName evidence="2">(Mediterranean fruit fly) hypothetical protein</fullName>
    </submittedName>
</protein>
<feature type="region of interest" description="Disordered" evidence="1">
    <location>
        <begin position="1"/>
        <end position="46"/>
    </location>
</feature>
<evidence type="ECO:0000313" key="3">
    <source>
        <dbReference type="Proteomes" id="UP000606786"/>
    </source>
</evidence>
<name>A0A811UK28_CERCA</name>
<dbReference type="Proteomes" id="UP000606786">
    <property type="component" value="Unassembled WGS sequence"/>
</dbReference>
<comment type="caution">
    <text evidence="2">The sequence shown here is derived from an EMBL/GenBank/DDBJ whole genome shotgun (WGS) entry which is preliminary data.</text>
</comment>
<proteinExistence type="predicted"/>
<accession>A0A811UK28</accession>
<sequence length="170" mass="19507">MQTDNVSPLRRLSGARSLPTHTDGAEHVVEEETNPHKHAWDDNARPRQLEPACAEYGRTKEEGAKYTILKMVQGGAIKRCYLLHDYPPELNADIWQLSVEVASGRNSRVDSSVDYHSEGKIQINFFLLLKKLQKKDVGSRDPLTNCCVDIREIRDQNRRQNSKELEKCEY</sequence>
<dbReference type="AlphaFoldDB" id="A0A811UK28"/>